<name>A0AAN6Z826_9PEZI</name>
<keyword evidence="4 8" id="KW-0378">Hydrolase</keyword>
<keyword evidence="2" id="KW-0963">Cytoplasm</keyword>
<dbReference type="InterPro" id="IPR027417">
    <property type="entry name" value="P-loop_NTPase"/>
</dbReference>
<keyword evidence="3" id="KW-0547">Nucleotide-binding</keyword>
<dbReference type="PROSITE" id="PS51721">
    <property type="entry name" value="G_CP"/>
    <property type="match status" value="1"/>
</dbReference>
<dbReference type="PANTHER" id="PTHR45709">
    <property type="entry name" value="LARGE SUBUNIT GTPASE 1 HOMOLOG-RELATED"/>
    <property type="match status" value="1"/>
</dbReference>
<evidence type="ECO:0000256" key="2">
    <source>
        <dbReference type="ARBA" id="ARBA00022490"/>
    </source>
</evidence>
<dbReference type="RefSeq" id="XP_062651505.1">
    <property type="nucleotide sequence ID" value="XM_062794455.1"/>
</dbReference>
<dbReference type="GO" id="GO:0005525">
    <property type="term" value="F:GTP binding"/>
    <property type="evidence" value="ECO:0007669"/>
    <property type="project" value="UniProtKB-KW"/>
</dbReference>
<feature type="compositionally biased region" description="Basic residues" evidence="6">
    <location>
        <begin position="620"/>
        <end position="635"/>
    </location>
</feature>
<evidence type="ECO:0000256" key="4">
    <source>
        <dbReference type="ARBA" id="ARBA00022801"/>
    </source>
</evidence>
<evidence type="ECO:0000256" key="5">
    <source>
        <dbReference type="ARBA" id="ARBA00023134"/>
    </source>
</evidence>
<dbReference type="GO" id="GO:0005829">
    <property type="term" value="C:cytosol"/>
    <property type="evidence" value="ECO:0007669"/>
    <property type="project" value="TreeGrafter"/>
</dbReference>
<feature type="region of interest" description="Disordered" evidence="6">
    <location>
        <begin position="620"/>
        <end position="642"/>
    </location>
</feature>
<reference evidence="8" key="1">
    <citation type="journal article" date="2023" name="Mol. Phylogenet. Evol.">
        <title>Genome-scale phylogeny and comparative genomics of the fungal order Sordariales.</title>
        <authorList>
            <person name="Hensen N."/>
            <person name="Bonometti L."/>
            <person name="Westerberg I."/>
            <person name="Brannstrom I.O."/>
            <person name="Guillou S."/>
            <person name="Cros-Aarteil S."/>
            <person name="Calhoun S."/>
            <person name="Haridas S."/>
            <person name="Kuo A."/>
            <person name="Mondo S."/>
            <person name="Pangilinan J."/>
            <person name="Riley R."/>
            <person name="LaButti K."/>
            <person name="Andreopoulos B."/>
            <person name="Lipzen A."/>
            <person name="Chen C."/>
            <person name="Yan M."/>
            <person name="Daum C."/>
            <person name="Ng V."/>
            <person name="Clum A."/>
            <person name="Steindorff A."/>
            <person name="Ohm R.A."/>
            <person name="Martin F."/>
            <person name="Silar P."/>
            <person name="Natvig D.O."/>
            <person name="Lalanne C."/>
            <person name="Gautier V."/>
            <person name="Ament-Velasquez S.L."/>
            <person name="Kruys A."/>
            <person name="Hutchinson M.I."/>
            <person name="Powell A.J."/>
            <person name="Barry K."/>
            <person name="Miller A.N."/>
            <person name="Grigoriev I.V."/>
            <person name="Debuchy R."/>
            <person name="Gladieux P."/>
            <person name="Hiltunen Thoren M."/>
            <person name="Johannesson H."/>
        </authorList>
    </citation>
    <scope>NUCLEOTIDE SEQUENCE</scope>
    <source>
        <strain evidence="8">CBS 731.68</strain>
    </source>
</reference>
<comment type="subcellular location">
    <subcellularLocation>
        <location evidence="1">Cytoplasm</location>
    </subcellularLocation>
</comment>
<dbReference type="Gene3D" id="3.40.50.300">
    <property type="entry name" value="P-loop containing nucleotide triphosphate hydrolases"/>
    <property type="match status" value="1"/>
</dbReference>
<dbReference type="SUPFAM" id="SSF52540">
    <property type="entry name" value="P-loop containing nucleoside triphosphate hydrolases"/>
    <property type="match status" value="1"/>
</dbReference>
<proteinExistence type="predicted"/>
<evidence type="ECO:0000313" key="9">
    <source>
        <dbReference type="Proteomes" id="UP001302602"/>
    </source>
</evidence>
<feature type="compositionally biased region" description="Acidic residues" evidence="6">
    <location>
        <begin position="261"/>
        <end position="270"/>
    </location>
</feature>
<dbReference type="EMBL" id="MU853224">
    <property type="protein sequence ID" value="KAK4127734.1"/>
    <property type="molecule type" value="Genomic_DNA"/>
</dbReference>
<feature type="compositionally biased region" description="Basic and acidic residues" evidence="6">
    <location>
        <begin position="285"/>
        <end position="301"/>
    </location>
</feature>
<dbReference type="PANTHER" id="PTHR45709:SF2">
    <property type="entry name" value="LARGE SUBUNIT GTPASE 1 HOMOLOG"/>
    <property type="match status" value="1"/>
</dbReference>
<dbReference type="InterPro" id="IPR043358">
    <property type="entry name" value="GNL1-like"/>
</dbReference>
<dbReference type="Gene3D" id="1.10.1580.10">
    <property type="match status" value="1"/>
</dbReference>
<dbReference type="InterPro" id="IPR023179">
    <property type="entry name" value="GTP-bd_ortho_bundle_sf"/>
</dbReference>
<dbReference type="GeneID" id="87831224"/>
<organism evidence="8 9">
    <name type="scientific">Parathielavia appendiculata</name>
    <dbReference type="NCBI Taxonomy" id="2587402"/>
    <lineage>
        <taxon>Eukaryota</taxon>
        <taxon>Fungi</taxon>
        <taxon>Dikarya</taxon>
        <taxon>Ascomycota</taxon>
        <taxon>Pezizomycotina</taxon>
        <taxon>Sordariomycetes</taxon>
        <taxon>Sordariomycetidae</taxon>
        <taxon>Sordariales</taxon>
        <taxon>Chaetomiaceae</taxon>
        <taxon>Parathielavia</taxon>
    </lineage>
</organism>
<dbReference type="Proteomes" id="UP001302602">
    <property type="component" value="Unassembled WGS sequence"/>
</dbReference>
<reference evidence="8" key="2">
    <citation type="submission" date="2023-05" db="EMBL/GenBank/DDBJ databases">
        <authorList>
            <consortium name="Lawrence Berkeley National Laboratory"/>
            <person name="Steindorff A."/>
            <person name="Hensen N."/>
            <person name="Bonometti L."/>
            <person name="Westerberg I."/>
            <person name="Brannstrom I.O."/>
            <person name="Guillou S."/>
            <person name="Cros-Aarteil S."/>
            <person name="Calhoun S."/>
            <person name="Haridas S."/>
            <person name="Kuo A."/>
            <person name="Mondo S."/>
            <person name="Pangilinan J."/>
            <person name="Riley R."/>
            <person name="Labutti K."/>
            <person name="Andreopoulos B."/>
            <person name="Lipzen A."/>
            <person name="Chen C."/>
            <person name="Yanf M."/>
            <person name="Daum C."/>
            <person name="Ng V."/>
            <person name="Clum A."/>
            <person name="Ohm R."/>
            <person name="Martin F."/>
            <person name="Silar P."/>
            <person name="Natvig D."/>
            <person name="Lalanne C."/>
            <person name="Gautier V."/>
            <person name="Ament-Velasquez S.L."/>
            <person name="Kruys A."/>
            <person name="Hutchinson M.I."/>
            <person name="Powell A.J."/>
            <person name="Barry K."/>
            <person name="Miller A.N."/>
            <person name="Grigoriev I.V."/>
            <person name="Debuchy R."/>
            <person name="Gladieux P."/>
            <person name="Thoren M.H."/>
            <person name="Johannesson H."/>
        </authorList>
    </citation>
    <scope>NUCLEOTIDE SEQUENCE</scope>
    <source>
        <strain evidence="8">CBS 731.68</strain>
    </source>
</reference>
<evidence type="ECO:0000256" key="3">
    <source>
        <dbReference type="ARBA" id="ARBA00022741"/>
    </source>
</evidence>
<dbReference type="InterPro" id="IPR006073">
    <property type="entry name" value="GTP-bd"/>
</dbReference>
<evidence type="ECO:0000256" key="6">
    <source>
        <dbReference type="SAM" id="MobiDB-lite"/>
    </source>
</evidence>
<evidence type="ECO:0000256" key="1">
    <source>
        <dbReference type="ARBA" id="ARBA00004496"/>
    </source>
</evidence>
<dbReference type="FunFam" id="3.40.50.300:FF:001151">
    <property type="entry name" value="Large subunit GTPase 1"/>
    <property type="match status" value="1"/>
</dbReference>
<dbReference type="GO" id="GO:0003924">
    <property type="term" value="F:GTPase activity"/>
    <property type="evidence" value="ECO:0007669"/>
    <property type="project" value="InterPro"/>
</dbReference>
<feature type="region of interest" description="Disordered" evidence="6">
    <location>
        <begin position="261"/>
        <end position="308"/>
    </location>
</feature>
<dbReference type="InterPro" id="IPR030378">
    <property type="entry name" value="G_CP_dom"/>
</dbReference>
<dbReference type="Pfam" id="PF01926">
    <property type="entry name" value="MMR_HSR1"/>
    <property type="match status" value="1"/>
</dbReference>
<comment type="caution">
    <text evidence="8">The sequence shown here is derived from an EMBL/GenBank/DDBJ whole genome shotgun (WGS) entry which is preliminary data.</text>
</comment>
<dbReference type="AlphaFoldDB" id="A0AAN6Z826"/>
<dbReference type="GO" id="GO:0000054">
    <property type="term" value="P:ribosomal subunit export from nucleus"/>
    <property type="evidence" value="ECO:0007669"/>
    <property type="project" value="TreeGrafter"/>
</dbReference>
<keyword evidence="5" id="KW-0342">GTP-binding</keyword>
<sequence>MVLAKSKKSVGLGNQLMKDRFGKGKGGDRKRVGAVTRVDHATGEEYITNDREEAGWVKMRSVTEQGALDEFLATAELAGTDFTAEKMNNVKIIHTDQRNPYLLSAAEERDVLGKQREHKARLTVPRRPHWDASTTREELDRFERDSFLEWRKGLAELQETQDLLMTPFERNLEVWRQLWRVIERSDVVVQIVDARNPLMFRSEDLEAYVKDVHPKKQNLLLINKADMMTYKQRKAWANYLKGAGIAYRFFSAQLAKEMLEAGDSESEEEKEAGASGRGAPLKGGLDAERQDGSQGADHEQVEASGEADTRILSVDELESMLLHYAPEDAGPDRKLQVGLVGYPNVGKSSTINALIGAKKVSVSSTPGKTKHFQTIHLSDKVILCDCPGLVFPNFASTKAELVCNGVLPIDQLREYSGPATLVARRIPQAFLEAIYGIQIRTRPLEEGGTGIPTGEELLSAYARHRGFMTQGLGQPDQSRAARYVLKDYVNGKLLWVEPPPGVSDPQEFNRELYDISQLPAKRRAVLAAAMEELSVEGDDSGSVLSEMAPLPRGLKSERLDKAFFKAGQGSAGHLSRPFNYKYSEQGKAEIAGKQLSGRKLRTMIALEKGIDPKDVQIASGKKHFKGGQKARKFKGSRADEDD</sequence>
<dbReference type="CDD" id="cd01857">
    <property type="entry name" value="HSR1_MMR1"/>
    <property type="match status" value="1"/>
</dbReference>
<keyword evidence="9" id="KW-1185">Reference proteome</keyword>
<feature type="domain" description="CP-type G" evidence="7">
    <location>
        <begin position="175"/>
        <end position="392"/>
    </location>
</feature>
<evidence type="ECO:0000313" key="8">
    <source>
        <dbReference type="EMBL" id="KAK4127734.1"/>
    </source>
</evidence>
<accession>A0AAN6Z826</accession>
<gene>
    <name evidence="8" type="ORF">N657DRAFT_653879</name>
</gene>
<evidence type="ECO:0000259" key="7">
    <source>
        <dbReference type="PROSITE" id="PS51721"/>
    </source>
</evidence>
<protein>
    <submittedName>
        <fullName evidence="8">P-loop containing nucleoside triphosphate hydrolase protein</fullName>
    </submittedName>
</protein>